<keyword evidence="11" id="KW-1185">Reference proteome</keyword>
<keyword evidence="6" id="KW-0547">Nucleotide-binding</keyword>
<keyword evidence="5" id="KW-0028">Amino-acid biosynthesis</keyword>
<evidence type="ECO:0000256" key="7">
    <source>
        <dbReference type="ARBA" id="ARBA00022840"/>
    </source>
</evidence>
<gene>
    <name evidence="10" type="ORF">J2X31_002650</name>
</gene>
<name>A0ABU1TRX6_9FLAO</name>
<feature type="domain" description="Arginosuccinate synthase C-terminal" evidence="9">
    <location>
        <begin position="173"/>
        <end position="385"/>
    </location>
</feature>
<reference evidence="10 11" key="1">
    <citation type="submission" date="2023-07" db="EMBL/GenBank/DDBJ databases">
        <title>Sorghum-associated microbial communities from plants grown in Nebraska, USA.</title>
        <authorList>
            <person name="Schachtman D."/>
        </authorList>
    </citation>
    <scope>NUCLEOTIDE SEQUENCE [LARGE SCALE GENOMIC DNA]</scope>
    <source>
        <strain evidence="10 11">3773</strain>
    </source>
</reference>
<evidence type="ECO:0000259" key="9">
    <source>
        <dbReference type="Pfam" id="PF20979"/>
    </source>
</evidence>
<dbReference type="EMBL" id="JAVDVI010000011">
    <property type="protein sequence ID" value="MDR6968627.1"/>
    <property type="molecule type" value="Genomic_DNA"/>
</dbReference>
<dbReference type="Gene3D" id="3.40.50.620">
    <property type="entry name" value="HUPs"/>
    <property type="match status" value="1"/>
</dbReference>
<evidence type="ECO:0000259" key="8">
    <source>
        <dbReference type="Pfam" id="PF00764"/>
    </source>
</evidence>
<dbReference type="PROSITE" id="PS00564">
    <property type="entry name" value="ARGININOSUCCIN_SYN_1"/>
    <property type="match status" value="1"/>
</dbReference>
<dbReference type="Pfam" id="PF20979">
    <property type="entry name" value="Arginosuc_syn_C"/>
    <property type="match status" value="1"/>
</dbReference>
<dbReference type="InterPro" id="IPR018223">
    <property type="entry name" value="Arginosuc_synth_CS"/>
</dbReference>
<dbReference type="Proteomes" id="UP001255185">
    <property type="component" value="Unassembled WGS sequence"/>
</dbReference>
<evidence type="ECO:0000256" key="1">
    <source>
        <dbReference type="ARBA" id="ARBA00004967"/>
    </source>
</evidence>
<evidence type="ECO:0000256" key="4">
    <source>
        <dbReference type="ARBA" id="ARBA00022598"/>
    </source>
</evidence>
<protein>
    <recommendedName>
        <fullName evidence="2">argininosuccinate synthase</fullName>
        <ecNumber evidence="2">6.3.4.5</ecNumber>
    </recommendedName>
</protein>
<evidence type="ECO:0000313" key="10">
    <source>
        <dbReference type="EMBL" id="MDR6968627.1"/>
    </source>
</evidence>
<dbReference type="SUPFAM" id="SSF69864">
    <property type="entry name" value="Argininosuccinate synthetase, C-terminal domain"/>
    <property type="match status" value="1"/>
</dbReference>
<keyword evidence="3" id="KW-0055">Arginine biosynthesis</keyword>
<evidence type="ECO:0000256" key="2">
    <source>
        <dbReference type="ARBA" id="ARBA00012286"/>
    </source>
</evidence>
<dbReference type="InterPro" id="IPR014729">
    <property type="entry name" value="Rossmann-like_a/b/a_fold"/>
</dbReference>
<dbReference type="EC" id="6.3.4.5" evidence="2"/>
<dbReference type="InterPro" id="IPR048268">
    <property type="entry name" value="Arginosuc_syn_C"/>
</dbReference>
<feature type="domain" description="Arginosuccinate synthase-like N-terminal" evidence="8">
    <location>
        <begin position="3"/>
        <end position="164"/>
    </location>
</feature>
<dbReference type="Gene3D" id="3.90.1260.10">
    <property type="entry name" value="Argininosuccinate synthetase, chain A, domain 2"/>
    <property type="match status" value="1"/>
</dbReference>
<evidence type="ECO:0000313" key="11">
    <source>
        <dbReference type="Proteomes" id="UP001255185"/>
    </source>
</evidence>
<evidence type="ECO:0000256" key="5">
    <source>
        <dbReference type="ARBA" id="ARBA00022605"/>
    </source>
</evidence>
<dbReference type="Pfam" id="PF00764">
    <property type="entry name" value="Arginosuc_synth"/>
    <property type="match status" value="1"/>
</dbReference>
<comment type="caution">
    <text evidence="10">The sequence shown here is derived from an EMBL/GenBank/DDBJ whole genome shotgun (WGS) entry which is preliminary data.</text>
</comment>
<keyword evidence="4 10" id="KW-0436">Ligase</keyword>
<keyword evidence="7" id="KW-0067">ATP-binding</keyword>
<dbReference type="InterPro" id="IPR001518">
    <property type="entry name" value="Arginosuc_synth"/>
</dbReference>
<dbReference type="PANTHER" id="PTHR11587:SF2">
    <property type="entry name" value="ARGININOSUCCINATE SYNTHASE"/>
    <property type="match status" value="1"/>
</dbReference>
<evidence type="ECO:0000256" key="3">
    <source>
        <dbReference type="ARBA" id="ARBA00022571"/>
    </source>
</evidence>
<accession>A0ABU1TRX6</accession>
<sequence length="399" mass="44138">MKKIVLAYSGGLDTSFCAIYLSKKLGYEIHAVTVNTGGFTADEIKDIEKRALALGVHSYTCIDAVETYYDSCVKYLIFGNVLKNNTYPLSVSAERTIQAKSIADYVKKINAEAIAHGSTGAGNDQVRFDVIFNILCPNIEIITPIRDLKLSREAEIEFLKENKVEMNFEKALYSINKGLWGTSVGGKETLTSNLNLPETAFPSQLQKKETDKTEVVLHFKKGELIAIDDSTFSHPSKAISYLESLATPFAIGRDIHVGDAIVGIKGRVGFEAAAAIIILKAHHLLEKHTLSKFQLNLKNQLADCYGSWLHEGLFLDPALRDIETFFESSQKTVNGKVNVTLLPYRFVLNGIESENDLMASKFGSYGEMNLGWSGEDVKGYSKIISNSLAIYHQVNESKL</sequence>
<comment type="pathway">
    <text evidence="1">Amino-acid biosynthesis; L-arginine biosynthesis; L-arginine from L-ornithine and carbamoyl phosphate: step 2/3.</text>
</comment>
<dbReference type="RefSeq" id="WP_310027235.1">
    <property type="nucleotide sequence ID" value="NZ_JAVDVI010000011.1"/>
</dbReference>
<organism evidence="10 11">
    <name type="scientific">Flavobacterium arsenatis</name>
    <dbReference type="NCBI Taxonomy" id="1484332"/>
    <lineage>
        <taxon>Bacteria</taxon>
        <taxon>Pseudomonadati</taxon>
        <taxon>Bacteroidota</taxon>
        <taxon>Flavobacteriia</taxon>
        <taxon>Flavobacteriales</taxon>
        <taxon>Flavobacteriaceae</taxon>
        <taxon>Flavobacterium</taxon>
    </lineage>
</organism>
<dbReference type="PANTHER" id="PTHR11587">
    <property type="entry name" value="ARGININOSUCCINATE SYNTHASE"/>
    <property type="match status" value="1"/>
</dbReference>
<proteinExistence type="predicted"/>
<dbReference type="InterPro" id="IPR048267">
    <property type="entry name" value="Arginosuc_syn_N"/>
</dbReference>
<dbReference type="GO" id="GO:0004055">
    <property type="term" value="F:argininosuccinate synthase activity"/>
    <property type="evidence" value="ECO:0007669"/>
    <property type="project" value="UniProtKB-EC"/>
</dbReference>
<dbReference type="SUPFAM" id="SSF52402">
    <property type="entry name" value="Adenine nucleotide alpha hydrolases-like"/>
    <property type="match status" value="1"/>
</dbReference>
<evidence type="ECO:0000256" key="6">
    <source>
        <dbReference type="ARBA" id="ARBA00022741"/>
    </source>
</evidence>
<dbReference type="InterPro" id="IPR024074">
    <property type="entry name" value="AS_cat/multimer_dom_body"/>
</dbReference>